<evidence type="ECO:0000313" key="3">
    <source>
        <dbReference type="Proteomes" id="UP001611263"/>
    </source>
</evidence>
<dbReference type="RefSeq" id="WP_033242889.1">
    <property type="nucleotide sequence ID" value="NZ_JBIRUQ010000003.1"/>
</dbReference>
<keyword evidence="3" id="KW-1185">Reference proteome</keyword>
<sequence>MRDEDSARLSAFIRTHIGIDGHYAFHLPDLGGTHRPLRDPNAPERDD</sequence>
<accession>A0ABW7TLR0</accession>
<dbReference type="EMBL" id="JBIRUQ010000003">
    <property type="protein sequence ID" value="MFI1461936.1"/>
    <property type="molecule type" value="Genomic_DNA"/>
</dbReference>
<feature type="region of interest" description="Disordered" evidence="1">
    <location>
        <begin position="28"/>
        <end position="47"/>
    </location>
</feature>
<proteinExistence type="predicted"/>
<dbReference type="Proteomes" id="UP001611263">
    <property type="component" value="Unassembled WGS sequence"/>
</dbReference>
<feature type="compositionally biased region" description="Basic and acidic residues" evidence="1">
    <location>
        <begin position="36"/>
        <end position="47"/>
    </location>
</feature>
<comment type="caution">
    <text evidence="2">The sequence shown here is derived from an EMBL/GenBank/DDBJ whole genome shotgun (WGS) entry which is preliminary data.</text>
</comment>
<evidence type="ECO:0000313" key="2">
    <source>
        <dbReference type="EMBL" id="MFI1461936.1"/>
    </source>
</evidence>
<organism evidence="2 3">
    <name type="scientific">Nocardia carnea</name>
    <dbReference type="NCBI Taxonomy" id="37328"/>
    <lineage>
        <taxon>Bacteria</taxon>
        <taxon>Bacillati</taxon>
        <taxon>Actinomycetota</taxon>
        <taxon>Actinomycetes</taxon>
        <taxon>Mycobacteriales</taxon>
        <taxon>Nocardiaceae</taxon>
        <taxon>Nocardia</taxon>
    </lineage>
</organism>
<gene>
    <name evidence="2" type="ORF">ACH4WX_14595</name>
</gene>
<name>A0ABW7TLR0_9NOCA</name>
<dbReference type="GeneID" id="93509578"/>
<protein>
    <submittedName>
        <fullName evidence="2">Uncharacterized protein</fullName>
    </submittedName>
</protein>
<evidence type="ECO:0000256" key="1">
    <source>
        <dbReference type="SAM" id="MobiDB-lite"/>
    </source>
</evidence>
<reference evidence="2 3" key="1">
    <citation type="submission" date="2024-10" db="EMBL/GenBank/DDBJ databases">
        <title>The Natural Products Discovery Center: Release of the First 8490 Sequenced Strains for Exploring Actinobacteria Biosynthetic Diversity.</title>
        <authorList>
            <person name="Kalkreuter E."/>
            <person name="Kautsar S.A."/>
            <person name="Yang D."/>
            <person name="Bader C.D."/>
            <person name="Teijaro C.N."/>
            <person name="Fluegel L."/>
            <person name="Davis C.M."/>
            <person name="Simpson J.R."/>
            <person name="Lauterbach L."/>
            <person name="Steele A.D."/>
            <person name="Gui C."/>
            <person name="Meng S."/>
            <person name="Li G."/>
            <person name="Viehrig K."/>
            <person name="Ye F."/>
            <person name="Su P."/>
            <person name="Kiefer A.F."/>
            <person name="Nichols A."/>
            <person name="Cepeda A.J."/>
            <person name="Yan W."/>
            <person name="Fan B."/>
            <person name="Jiang Y."/>
            <person name="Adhikari A."/>
            <person name="Zheng C.-J."/>
            <person name="Schuster L."/>
            <person name="Cowan T.M."/>
            <person name="Smanski M.J."/>
            <person name="Chevrette M.G."/>
            <person name="De Carvalho L.P.S."/>
            <person name="Shen B."/>
        </authorList>
    </citation>
    <scope>NUCLEOTIDE SEQUENCE [LARGE SCALE GENOMIC DNA]</scope>
    <source>
        <strain evidence="2 3">NPDC020568</strain>
    </source>
</reference>